<dbReference type="InterPro" id="IPR017740">
    <property type="entry name" value="TssA-like"/>
</dbReference>
<feature type="domain" description="ImpA N-terminal" evidence="2">
    <location>
        <begin position="13"/>
        <end position="135"/>
    </location>
</feature>
<proteinExistence type="predicted"/>
<dbReference type="Proteomes" id="UP000186336">
    <property type="component" value="Chromosome"/>
</dbReference>
<feature type="region of interest" description="Disordered" evidence="1">
    <location>
        <begin position="1"/>
        <end position="27"/>
    </location>
</feature>
<evidence type="ECO:0000259" key="2">
    <source>
        <dbReference type="Pfam" id="PF06812"/>
    </source>
</evidence>
<dbReference type="InterPro" id="IPR010657">
    <property type="entry name" value="ImpA_N"/>
</dbReference>
<organism evidence="3 4">
    <name type="scientific">Tateyamaria omphalii</name>
    <dbReference type="NCBI Taxonomy" id="299262"/>
    <lineage>
        <taxon>Bacteria</taxon>
        <taxon>Pseudomonadati</taxon>
        <taxon>Pseudomonadota</taxon>
        <taxon>Alphaproteobacteria</taxon>
        <taxon>Rhodobacterales</taxon>
        <taxon>Roseobacteraceae</taxon>
        <taxon>Tateyamaria</taxon>
    </lineage>
</organism>
<sequence length="347" mass="37026">MPDDSRLPPITLPVGENPRESSSALADYRRLRDARSAARAEERRQEGAEPAIRVLKIAPEWLEVTDTAAHLLDHVGLDIEVAVWLIEARTRLEGFAGLAESLRRLADMVESHGTDLHPQPEDALDRPFDIIGALNGVGREGTLIAPLRLVPLPADGNYGEHGVWNVTDGGAGPAVATALAQAGPAAISAQLRAIETAGAQLERCDGLLSDLLGPEAPPFNKIEDALDEAARTIRSLAADSLVQDAGSDALPGDGTALSARGSPADMPALAKITSREDAFDQMLRIAAYFRRAEPHSPIADALDTLVRRGRMDFATLLAELIPDDHARRAVMTTAGIGRRPDNNQNGE</sequence>
<protein>
    <recommendedName>
        <fullName evidence="2">ImpA N-terminal domain-containing protein</fullName>
    </recommendedName>
</protein>
<name>A0A1P8MVC6_9RHOB</name>
<evidence type="ECO:0000256" key="1">
    <source>
        <dbReference type="SAM" id="MobiDB-lite"/>
    </source>
</evidence>
<dbReference type="Pfam" id="PF06812">
    <property type="entry name" value="ImpA_N"/>
    <property type="match status" value="1"/>
</dbReference>
<dbReference type="PANTHER" id="PTHR37951">
    <property type="entry name" value="CYTOPLASMIC PROTEIN-RELATED"/>
    <property type="match status" value="1"/>
</dbReference>
<accession>A0A1P8MVC6</accession>
<dbReference type="RefSeq" id="WP_076627969.1">
    <property type="nucleotide sequence ID" value="NZ_CP019312.1"/>
</dbReference>
<dbReference type="AlphaFoldDB" id="A0A1P8MVC6"/>
<keyword evidence="4" id="KW-1185">Reference proteome</keyword>
<reference evidence="3 4" key="1">
    <citation type="submission" date="2017-01" db="EMBL/GenBank/DDBJ databases">
        <title>Complete genome of Tateyamaria omphalii DOK1-4 isolated from seawater in Dokdo.</title>
        <authorList>
            <person name="Kim J.H."/>
            <person name="Chi W.-J."/>
        </authorList>
    </citation>
    <scope>NUCLEOTIDE SEQUENCE [LARGE SCALE GENOMIC DNA]</scope>
    <source>
        <strain evidence="3 4">DOK1-4</strain>
    </source>
</reference>
<evidence type="ECO:0000313" key="4">
    <source>
        <dbReference type="Proteomes" id="UP000186336"/>
    </source>
</evidence>
<evidence type="ECO:0000313" key="3">
    <source>
        <dbReference type="EMBL" id="APX12004.1"/>
    </source>
</evidence>
<gene>
    <name evidence="3" type="ORF">BWR18_10180</name>
</gene>
<dbReference type="STRING" id="299262.BWR18_10180"/>
<dbReference type="KEGG" id="tom:BWR18_10180"/>
<dbReference type="PANTHER" id="PTHR37951:SF1">
    <property type="entry name" value="TYPE VI SECRETION SYSTEM COMPONENT TSSA1"/>
    <property type="match status" value="1"/>
</dbReference>
<dbReference type="EMBL" id="CP019312">
    <property type="protein sequence ID" value="APX12004.1"/>
    <property type="molecule type" value="Genomic_DNA"/>
</dbReference>